<dbReference type="EMBL" id="BAAAPK010000001">
    <property type="protein sequence ID" value="GAA1679911.1"/>
    <property type="molecule type" value="Genomic_DNA"/>
</dbReference>
<accession>A0ABP4SZS7</accession>
<dbReference type="Gene3D" id="3.20.80.10">
    <property type="entry name" value="Regulatory factor, effector binding domain"/>
    <property type="match status" value="1"/>
</dbReference>
<dbReference type="PANTHER" id="PTHR11220">
    <property type="entry name" value="HEME-BINDING PROTEIN-RELATED"/>
    <property type="match status" value="1"/>
</dbReference>
<dbReference type="RefSeq" id="WP_344055032.1">
    <property type="nucleotide sequence ID" value="NZ_BAAAPK010000001.1"/>
</dbReference>
<gene>
    <name evidence="1" type="ORF">GCM10009807_24780</name>
</gene>
<dbReference type="InterPro" id="IPR006917">
    <property type="entry name" value="SOUL_heme-bd"/>
</dbReference>
<dbReference type="InterPro" id="IPR011256">
    <property type="entry name" value="Reg_factor_effector_dom_sf"/>
</dbReference>
<organism evidence="1 2">
    <name type="scientific">Microbacterium lacus</name>
    <dbReference type="NCBI Taxonomy" id="415217"/>
    <lineage>
        <taxon>Bacteria</taxon>
        <taxon>Bacillati</taxon>
        <taxon>Actinomycetota</taxon>
        <taxon>Actinomycetes</taxon>
        <taxon>Micrococcales</taxon>
        <taxon>Microbacteriaceae</taxon>
        <taxon>Microbacterium</taxon>
    </lineage>
</organism>
<comment type="caution">
    <text evidence="1">The sequence shown here is derived from an EMBL/GenBank/DDBJ whole genome shotgun (WGS) entry which is preliminary data.</text>
</comment>
<keyword evidence="2" id="KW-1185">Reference proteome</keyword>
<dbReference type="Pfam" id="PF04832">
    <property type="entry name" value="SOUL"/>
    <property type="match status" value="1"/>
</dbReference>
<dbReference type="SUPFAM" id="SSF55136">
    <property type="entry name" value="Probable bacterial effector-binding domain"/>
    <property type="match status" value="1"/>
</dbReference>
<name>A0ABP4SZS7_9MICO</name>
<sequence>MTEQQPYEVIREESGWELRRYPAHVVAETAVHGVAFEDAGNRAFGLLVGYINGQNTRRQKVAMTAPVVQSSQKIAMTAPVVQSSTGEGFVVAFVLPAAMTEQDAPVPTNAAVRVRTVPEQLVAATRFSGRWTEESWRRHRDELLAALSSAGVTVIGEPRFARFDPPFTPWFLRRNEVLVDVAG</sequence>
<evidence type="ECO:0000313" key="1">
    <source>
        <dbReference type="EMBL" id="GAA1679911.1"/>
    </source>
</evidence>
<protein>
    <submittedName>
        <fullName evidence="1">Heme-binding protein</fullName>
    </submittedName>
</protein>
<dbReference type="PANTHER" id="PTHR11220:SF58">
    <property type="entry name" value="SOUL HEME-BINDING FAMILY PROTEIN"/>
    <property type="match status" value="1"/>
</dbReference>
<proteinExistence type="predicted"/>
<evidence type="ECO:0000313" key="2">
    <source>
        <dbReference type="Proteomes" id="UP001500596"/>
    </source>
</evidence>
<reference evidence="2" key="1">
    <citation type="journal article" date="2019" name="Int. J. Syst. Evol. Microbiol.">
        <title>The Global Catalogue of Microorganisms (GCM) 10K type strain sequencing project: providing services to taxonomists for standard genome sequencing and annotation.</title>
        <authorList>
            <consortium name="The Broad Institute Genomics Platform"/>
            <consortium name="The Broad Institute Genome Sequencing Center for Infectious Disease"/>
            <person name="Wu L."/>
            <person name="Ma J."/>
        </authorList>
    </citation>
    <scope>NUCLEOTIDE SEQUENCE [LARGE SCALE GENOMIC DNA]</scope>
    <source>
        <strain evidence="2">JCM 15575</strain>
    </source>
</reference>
<dbReference type="Proteomes" id="UP001500596">
    <property type="component" value="Unassembled WGS sequence"/>
</dbReference>